<feature type="transmembrane region" description="Helical" evidence="1">
    <location>
        <begin position="12"/>
        <end position="32"/>
    </location>
</feature>
<gene>
    <name evidence="2" type="ORF">DBRI00130_LOCUS7167</name>
</gene>
<keyword evidence="1" id="KW-0812">Transmembrane</keyword>
<organism evidence="2">
    <name type="scientific">Ditylum brightwellii</name>
    <dbReference type="NCBI Taxonomy" id="49249"/>
    <lineage>
        <taxon>Eukaryota</taxon>
        <taxon>Sar</taxon>
        <taxon>Stramenopiles</taxon>
        <taxon>Ochrophyta</taxon>
        <taxon>Bacillariophyta</taxon>
        <taxon>Mediophyceae</taxon>
        <taxon>Lithodesmiophycidae</taxon>
        <taxon>Lithodesmiales</taxon>
        <taxon>Lithodesmiaceae</taxon>
        <taxon>Ditylum</taxon>
    </lineage>
</organism>
<evidence type="ECO:0000313" key="2">
    <source>
        <dbReference type="EMBL" id="CAE4592419.1"/>
    </source>
</evidence>
<keyword evidence="1" id="KW-0472">Membrane</keyword>
<protein>
    <submittedName>
        <fullName evidence="2">Uncharacterized protein</fullName>
    </submittedName>
</protein>
<dbReference type="EMBL" id="HBNS01008864">
    <property type="protein sequence ID" value="CAE4592419.1"/>
    <property type="molecule type" value="Transcribed_RNA"/>
</dbReference>
<name>A0A7S4QT57_9STRA</name>
<sequence>MKICKHQHRRGLLCVISLLLIAVTIAVLKIMMDLPGRIDALLLASRKCIIVSENETRKQDAASSFMVANATTSFVGNNEKYYHVDDNDDFIDDVIWNVFFEGSNDGSDKEEDFDRNHDTNQWSELHPACRSYRKLRARVRIKRFIVGIGWWHSCRFRLSELSFHSRPSTFTKWITSGQKYLQKPSPEVIKIESNKEMGNGDHFSVTTSDRSVGTQNMLVSYQRTIHEFFSLTRNVLRVKTKDVEPFILHDNHTNISESNISSLPSMTVNQMDFQWNSWKLPVVDISISGVQFNIVVENRPGFIGDLPLPTVLLGNMTLDEIIAILPKPPEKEGSYPRIGVVNVTNATVFFYTSSSSSSESKNMNFWARRGDKSIVNESRQTIKIANVSIPDEIFAPLMQATLGEHTVCVFMRYFIWIVWYFQLFKSRCFA</sequence>
<keyword evidence="1" id="KW-1133">Transmembrane helix</keyword>
<accession>A0A7S4QT57</accession>
<dbReference type="AlphaFoldDB" id="A0A7S4QT57"/>
<reference evidence="2" key="1">
    <citation type="submission" date="2021-01" db="EMBL/GenBank/DDBJ databases">
        <authorList>
            <person name="Corre E."/>
            <person name="Pelletier E."/>
            <person name="Niang G."/>
            <person name="Scheremetjew M."/>
            <person name="Finn R."/>
            <person name="Kale V."/>
            <person name="Holt S."/>
            <person name="Cochrane G."/>
            <person name="Meng A."/>
            <person name="Brown T."/>
            <person name="Cohen L."/>
        </authorList>
    </citation>
    <scope>NUCLEOTIDE SEQUENCE</scope>
    <source>
        <strain evidence="2">GSO104</strain>
    </source>
</reference>
<proteinExistence type="predicted"/>
<evidence type="ECO:0000256" key="1">
    <source>
        <dbReference type="SAM" id="Phobius"/>
    </source>
</evidence>